<keyword evidence="5" id="KW-1185">Reference proteome</keyword>
<dbReference type="Gene3D" id="3.40.50.790">
    <property type="match status" value="1"/>
</dbReference>
<organism evidence="4 5">
    <name type="scientific">Xylaria hypoxylon</name>
    <dbReference type="NCBI Taxonomy" id="37992"/>
    <lineage>
        <taxon>Eukaryota</taxon>
        <taxon>Fungi</taxon>
        <taxon>Dikarya</taxon>
        <taxon>Ascomycota</taxon>
        <taxon>Pezizomycotina</taxon>
        <taxon>Sordariomycetes</taxon>
        <taxon>Xylariomycetidae</taxon>
        <taxon>Xylariales</taxon>
        <taxon>Xylariaceae</taxon>
        <taxon>Xylaria</taxon>
    </lineage>
</organism>
<comment type="similarity">
    <text evidence="1">Belongs to the universal ribosomal protein uL1 family.</text>
</comment>
<dbReference type="InterPro" id="IPR028364">
    <property type="entry name" value="Ribosomal_uL1/biogenesis"/>
</dbReference>
<evidence type="ECO:0000313" key="4">
    <source>
        <dbReference type="EMBL" id="TGJ81576.1"/>
    </source>
</evidence>
<dbReference type="AlphaFoldDB" id="A0A4Z0YVU0"/>
<dbReference type="STRING" id="37992.A0A4Z0YVU0"/>
<dbReference type="InterPro" id="IPR023674">
    <property type="entry name" value="Ribosomal_uL1-like"/>
</dbReference>
<dbReference type="GO" id="GO:0005762">
    <property type="term" value="C:mitochondrial large ribosomal subunit"/>
    <property type="evidence" value="ECO:0007669"/>
    <property type="project" value="TreeGrafter"/>
</dbReference>
<dbReference type="OrthoDB" id="1747252at2759"/>
<dbReference type="GO" id="GO:0003735">
    <property type="term" value="F:structural constituent of ribosome"/>
    <property type="evidence" value="ECO:0007669"/>
    <property type="project" value="TreeGrafter"/>
</dbReference>
<evidence type="ECO:0000256" key="1">
    <source>
        <dbReference type="ARBA" id="ARBA00010531"/>
    </source>
</evidence>
<dbReference type="SUPFAM" id="SSF56808">
    <property type="entry name" value="Ribosomal protein L1"/>
    <property type="match status" value="1"/>
</dbReference>
<keyword evidence="3" id="KW-0687">Ribonucleoprotein</keyword>
<dbReference type="InterPro" id="IPR016095">
    <property type="entry name" value="Ribosomal_uL1_3-a/b-sand"/>
</dbReference>
<dbReference type="Pfam" id="PF00687">
    <property type="entry name" value="Ribosomal_L1"/>
    <property type="match status" value="1"/>
</dbReference>
<comment type="caution">
    <text evidence="4">The sequence shown here is derived from an EMBL/GenBank/DDBJ whole genome shotgun (WGS) entry which is preliminary data.</text>
</comment>
<dbReference type="PANTHER" id="PTHR36427">
    <property type="entry name" value="54S RIBOSOMAL PROTEIN L1, MITOCHONDRIAL"/>
    <property type="match status" value="1"/>
</dbReference>
<dbReference type="Gene3D" id="3.30.190.20">
    <property type="match status" value="1"/>
</dbReference>
<reference evidence="4 5" key="1">
    <citation type="submission" date="2019-03" db="EMBL/GenBank/DDBJ databases">
        <title>Draft genome sequence of Xylaria hypoxylon DSM 108379, a ubiquitous saprotrophic-parasitic fungi on hardwood.</title>
        <authorList>
            <person name="Buettner E."/>
            <person name="Leonhardt S."/>
            <person name="Gebauer A.M."/>
            <person name="Liers C."/>
            <person name="Hofrichter M."/>
            <person name="Kellner H."/>
        </authorList>
    </citation>
    <scope>NUCLEOTIDE SEQUENCE [LARGE SCALE GENOMIC DNA]</scope>
    <source>
        <strain evidence="4 5">DSM 108379</strain>
    </source>
</reference>
<dbReference type="Proteomes" id="UP000297716">
    <property type="component" value="Unassembled WGS sequence"/>
</dbReference>
<evidence type="ECO:0000256" key="2">
    <source>
        <dbReference type="ARBA" id="ARBA00022980"/>
    </source>
</evidence>
<proteinExistence type="inferred from homology"/>
<evidence type="ECO:0000313" key="5">
    <source>
        <dbReference type="Proteomes" id="UP000297716"/>
    </source>
</evidence>
<evidence type="ECO:0008006" key="6">
    <source>
        <dbReference type="Google" id="ProtNLM"/>
    </source>
</evidence>
<name>A0A4Z0YVU0_9PEZI</name>
<evidence type="ECO:0000256" key="3">
    <source>
        <dbReference type="ARBA" id="ARBA00023274"/>
    </source>
</evidence>
<dbReference type="PANTHER" id="PTHR36427:SF3">
    <property type="entry name" value="LARGE RIBOSOMAL SUBUNIT PROTEIN UL1M"/>
    <property type="match status" value="1"/>
</dbReference>
<sequence>MATANQCIASLARLNLSSMIRPTAATIPRLLVAPSSTSQLRWKSVGTRAMQAREKEKEKLKKRRRQQRFKEYKYATPSDEEQFSLCDAMRYLRAAEVGRPPSTATYELSLKIRTIKNGPILRDRIRLPYPVKNDTRVAVICKEDSGAAHEARVAGAVAFGEESLFEMIMANPSKLPFNRLICHIDSEPALKKANLGRILGPKGLMPSLKTNTITKSVVSMMHDMVGAENYRERIGAIRMPIGNIQFTPRMLSENIKAMVNSVKGNIQVLEDRVRKDLIEVVLTSTSGPGFSLNGAFAATDEKITPAHLSTAM</sequence>
<dbReference type="EMBL" id="SKBN01000162">
    <property type="protein sequence ID" value="TGJ81576.1"/>
    <property type="molecule type" value="Genomic_DNA"/>
</dbReference>
<keyword evidence="2" id="KW-0689">Ribosomal protein</keyword>
<dbReference type="CDD" id="cd00403">
    <property type="entry name" value="Ribosomal_L1"/>
    <property type="match status" value="1"/>
</dbReference>
<protein>
    <recommendedName>
        <fullName evidence="6">Ribosomal protein</fullName>
    </recommendedName>
</protein>
<accession>A0A4Z0YVU0</accession>
<gene>
    <name evidence="4" type="ORF">E0Z10_g7189</name>
</gene>